<evidence type="ECO:0000313" key="10">
    <source>
        <dbReference type="EnsemblMetazoa" id="Aqu2.1.14002_001"/>
    </source>
</evidence>
<dbReference type="GO" id="GO:0005737">
    <property type="term" value="C:cytoplasm"/>
    <property type="evidence" value="ECO:0007669"/>
    <property type="project" value="TreeGrafter"/>
</dbReference>
<evidence type="ECO:0000256" key="5">
    <source>
        <dbReference type="ARBA" id="ARBA00022737"/>
    </source>
</evidence>
<evidence type="ECO:0000256" key="4">
    <source>
        <dbReference type="ARBA" id="ARBA00022490"/>
    </source>
</evidence>
<evidence type="ECO:0000256" key="3">
    <source>
        <dbReference type="ARBA" id="ARBA00005666"/>
    </source>
</evidence>
<keyword evidence="11" id="KW-1185">Reference proteome</keyword>
<dbReference type="Pfam" id="PF00307">
    <property type="entry name" value="CH"/>
    <property type="match status" value="2"/>
</dbReference>
<dbReference type="eggNOG" id="KOG4324">
    <property type="taxonomic scope" value="Eukaryota"/>
</dbReference>
<dbReference type="KEGG" id="aqu:100637482"/>
<keyword evidence="7" id="KW-0009">Actin-binding</keyword>
<reference evidence="11" key="1">
    <citation type="journal article" date="2010" name="Nature">
        <title>The Amphimedon queenslandica genome and the evolution of animal complexity.</title>
        <authorList>
            <person name="Srivastava M."/>
            <person name="Simakov O."/>
            <person name="Chapman J."/>
            <person name="Fahey B."/>
            <person name="Gauthier M.E."/>
            <person name="Mitros T."/>
            <person name="Richards G.S."/>
            <person name="Conaco C."/>
            <person name="Dacre M."/>
            <person name="Hellsten U."/>
            <person name="Larroux C."/>
            <person name="Putnam N.H."/>
            <person name="Stanke M."/>
            <person name="Adamska M."/>
            <person name="Darling A."/>
            <person name="Degnan S.M."/>
            <person name="Oakley T.H."/>
            <person name="Plachetzki D.C."/>
            <person name="Zhai Y."/>
            <person name="Adamski M."/>
            <person name="Calcino A."/>
            <person name="Cummins S.F."/>
            <person name="Goodstein D.M."/>
            <person name="Harris C."/>
            <person name="Jackson D.J."/>
            <person name="Leys S.P."/>
            <person name="Shu S."/>
            <person name="Woodcroft B.J."/>
            <person name="Vervoort M."/>
            <person name="Kosik K.S."/>
            <person name="Manning G."/>
            <person name="Degnan B.M."/>
            <person name="Rokhsar D.S."/>
        </authorList>
    </citation>
    <scope>NUCLEOTIDE SEQUENCE [LARGE SCALE GENOMIC DNA]</scope>
</reference>
<dbReference type="InterPro" id="IPR036872">
    <property type="entry name" value="CH_dom_sf"/>
</dbReference>
<dbReference type="PROSITE" id="PS50021">
    <property type="entry name" value="CH"/>
    <property type="match status" value="2"/>
</dbReference>
<keyword evidence="8" id="KW-0206">Cytoskeleton</keyword>
<comment type="subcellular location">
    <subcellularLocation>
        <location evidence="2">Cytoplasm</location>
        <location evidence="2">Cytoskeleton</location>
    </subcellularLocation>
    <subcellularLocation>
        <location evidence="1">Cytoplasm</location>
        <location evidence="1">Myofibril</location>
        <location evidence="1">Sarcomere</location>
    </subcellularLocation>
</comment>
<feature type="domain" description="Calponin-homology (CH)" evidence="9">
    <location>
        <begin position="63"/>
        <end position="172"/>
    </location>
</feature>
<dbReference type="SUPFAM" id="SSF47576">
    <property type="entry name" value="Calponin-homology domain, CH-domain"/>
    <property type="match status" value="1"/>
</dbReference>
<dbReference type="FunFam" id="1.10.418.10:FF:000015">
    <property type="entry name" value="Parvin beta"/>
    <property type="match status" value="1"/>
</dbReference>
<evidence type="ECO:0000256" key="2">
    <source>
        <dbReference type="ARBA" id="ARBA00004245"/>
    </source>
</evidence>
<dbReference type="GO" id="GO:0034446">
    <property type="term" value="P:substrate adhesion-dependent cell spreading"/>
    <property type="evidence" value="ECO:0007669"/>
    <property type="project" value="TreeGrafter"/>
</dbReference>
<feature type="domain" description="Calponin-homology (CH)" evidence="9">
    <location>
        <begin position="235"/>
        <end position="344"/>
    </location>
</feature>
<dbReference type="GO" id="GO:0071963">
    <property type="term" value="P:establishment or maintenance of cell polarity regulating cell shape"/>
    <property type="evidence" value="ECO:0007669"/>
    <property type="project" value="TreeGrafter"/>
</dbReference>
<keyword evidence="6" id="KW-0130">Cell adhesion</keyword>
<dbReference type="InterPro" id="IPR001715">
    <property type="entry name" value="CH_dom"/>
</dbReference>
<accession>A0A1X7TH98</accession>
<dbReference type="InterPro" id="IPR028433">
    <property type="entry name" value="Parvin"/>
</dbReference>
<organism evidence="10">
    <name type="scientific">Amphimedon queenslandica</name>
    <name type="common">Sponge</name>
    <dbReference type="NCBI Taxonomy" id="400682"/>
    <lineage>
        <taxon>Eukaryota</taxon>
        <taxon>Metazoa</taxon>
        <taxon>Porifera</taxon>
        <taxon>Demospongiae</taxon>
        <taxon>Heteroscleromorpha</taxon>
        <taxon>Haplosclerida</taxon>
        <taxon>Niphatidae</taxon>
        <taxon>Amphimedon</taxon>
    </lineage>
</organism>
<dbReference type="GO" id="GO:0030036">
    <property type="term" value="P:actin cytoskeleton organization"/>
    <property type="evidence" value="ECO:0007669"/>
    <property type="project" value="InterPro"/>
</dbReference>
<dbReference type="eggNOG" id="KOG3631">
    <property type="taxonomic scope" value="Eukaryota"/>
</dbReference>
<dbReference type="PANTHER" id="PTHR12114">
    <property type="entry name" value="PARVIN"/>
    <property type="match status" value="1"/>
</dbReference>
<sequence>MATLFRKNEELHELQREAVKALQVGAIPHHGPVELQEEENYVMLVGEERVRLQPHALEDPQVQHLIKTIIKWVNETLEDRRIIIRDIAEDFYDGQVLSELLEVLTGQKFMAAGVTMSVVLQKAKLKTVLDKIDRILQIHPDDPVHKWNVESIHSKDVVSILHLLVALASYYRCKHHIPQNVKIKRIYLKQHQNRLETKLYEEEITSRDYGPRAPEPSADKDVFDKLFSEAPEKLEAVKRSLCQFASKVLAELDILIMDPENQFHNGVNFILLMGILEGYFVPLYLYHLSPTTVDQKINNVQMAFKLMGAAGLAEATTKINPQDVVQRDLKSILRVLYAIFTKYKAQVQAGTVGPPTRPISTVST</sequence>
<protein>
    <recommendedName>
        <fullName evidence="9">Calponin-homology (CH) domain-containing protein</fullName>
    </recommendedName>
</protein>
<dbReference type="Proteomes" id="UP000007879">
    <property type="component" value="Unassembled WGS sequence"/>
</dbReference>
<dbReference type="GO" id="GO:0030031">
    <property type="term" value="P:cell projection assembly"/>
    <property type="evidence" value="ECO:0007669"/>
    <property type="project" value="TreeGrafter"/>
</dbReference>
<evidence type="ECO:0000256" key="1">
    <source>
        <dbReference type="ARBA" id="ARBA00004204"/>
    </source>
</evidence>
<dbReference type="FunFam" id="1.10.418.10:FF:000011">
    <property type="entry name" value="Parvin, beta"/>
    <property type="match status" value="1"/>
</dbReference>
<evidence type="ECO:0000256" key="8">
    <source>
        <dbReference type="ARBA" id="ARBA00023212"/>
    </source>
</evidence>
<dbReference type="InParanoid" id="A0A1X7TH98"/>
<dbReference type="PIRSF" id="PIRSF039131">
    <property type="entry name" value="Parvin"/>
    <property type="match status" value="1"/>
</dbReference>
<dbReference type="STRING" id="400682.A0A1X7TH98"/>
<dbReference type="EnsemblMetazoa" id="XM_003390523.3">
    <property type="protein sequence ID" value="XP_003390571.1"/>
    <property type="gene ID" value="LOC100637482"/>
</dbReference>
<dbReference type="CDD" id="cd21222">
    <property type="entry name" value="CH_PARV_rpt2"/>
    <property type="match status" value="1"/>
</dbReference>
<dbReference type="Gene3D" id="1.10.418.10">
    <property type="entry name" value="Calponin-like domain"/>
    <property type="match status" value="2"/>
</dbReference>
<dbReference type="GO" id="GO:0005925">
    <property type="term" value="C:focal adhesion"/>
    <property type="evidence" value="ECO:0007669"/>
    <property type="project" value="TreeGrafter"/>
</dbReference>
<dbReference type="GO" id="GO:0003779">
    <property type="term" value="F:actin binding"/>
    <property type="evidence" value="ECO:0007669"/>
    <property type="project" value="UniProtKB-KW"/>
</dbReference>
<proteinExistence type="inferred from homology"/>
<evidence type="ECO:0000313" key="11">
    <source>
        <dbReference type="Proteomes" id="UP000007879"/>
    </source>
</evidence>
<dbReference type="AlphaFoldDB" id="A0A1X7TH98"/>
<comment type="similarity">
    <text evidence="3">Belongs to the parvin family.</text>
</comment>
<dbReference type="EnsemblMetazoa" id="Aqu2.1.14002_001">
    <property type="protein sequence ID" value="Aqu2.1.14002_001"/>
    <property type="gene ID" value="Aqu2.1.14002"/>
</dbReference>
<dbReference type="GO" id="GO:0015629">
    <property type="term" value="C:actin cytoskeleton"/>
    <property type="evidence" value="ECO:0007669"/>
    <property type="project" value="TreeGrafter"/>
</dbReference>
<reference evidence="10" key="2">
    <citation type="submission" date="2017-05" db="UniProtKB">
        <authorList>
            <consortium name="EnsemblMetazoa"/>
        </authorList>
    </citation>
    <scope>IDENTIFICATION</scope>
</reference>
<gene>
    <name evidence="10" type="primary">100637482</name>
</gene>
<dbReference type="CDD" id="cd21304">
    <property type="entry name" value="CH_PARVA_B_rpt1"/>
    <property type="match status" value="1"/>
</dbReference>
<dbReference type="OrthoDB" id="2099265at2759"/>
<evidence type="ECO:0000256" key="6">
    <source>
        <dbReference type="ARBA" id="ARBA00022889"/>
    </source>
</evidence>
<dbReference type="PANTHER" id="PTHR12114:SF4">
    <property type="entry name" value="GH23568P"/>
    <property type="match status" value="1"/>
</dbReference>
<evidence type="ECO:0000256" key="7">
    <source>
        <dbReference type="ARBA" id="ARBA00023203"/>
    </source>
</evidence>
<name>A0A1X7TH98_AMPQE</name>
<keyword evidence="4" id="KW-0963">Cytoplasm</keyword>
<evidence type="ECO:0000259" key="9">
    <source>
        <dbReference type="PROSITE" id="PS50021"/>
    </source>
</evidence>
<keyword evidence="5" id="KW-0677">Repeat</keyword>